<evidence type="ECO:0000313" key="3">
    <source>
        <dbReference type="Proteomes" id="UP000267469"/>
    </source>
</evidence>
<proteinExistence type="predicted"/>
<keyword evidence="3" id="KW-1185">Reference proteome</keyword>
<dbReference type="PANTHER" id="PTHR39328">
    <property type="entry name" value="BLL2871 PROTEIN"/>
    <property type="match status" value="1"/>
</dbReference>
<dbReference type="Gene3D" id="3.60.20.10">
    <property type="entry name" value="Glutamine Phosphoribosylpyrophosphate, subunit 1, domain 1"/>
    <property type="match status" value="1"/>
</dbReference>
<dbReference type="InterPro" id="IPR010430">
    <property type="entry name" value="DUF1028"/>
</dbReference>
<dbReference type="EMBL" id="RJTM01000064">
    <property type="protein sequence ID" value="RNL88093.1"/>
    <property type="molecule type" value="Genomic_DNA"/>
</dbReference>
<evidence type="ECO:0000313" key="2">
    <source>
        <dbReference type="EMBL" id="RNL88093.1"/>
    </source>
</evidence>
<gene>
    <name evidence="2" type="ORF">ED312_09240</name>
</gene>
<comment type="caution">
    <text evidence="2">The sequence shown here is derived from an EMBL/GenBank/DDBJ whole genome shotgun (WGS) entry which is preliminary data.</text>
</comment>
<name>A0A3N0EJM3_SINP1</name>
<dbReference type="Pfam" id="PF06267">
    <property type="entry name" value="DUF1028"/>
    <property type="match status" value="1"/>
</dbReference>
<dbReference type="InterPro" id="IPR029055">
    <property type="entry name" value="Ntn_hydrolases_N"/>
</dbReference>
<evidence type="ECO:0000256" key="1">
    <source>
        <dbReference type="SAM" id="SignalP"/>
    </source>
</evidence>
<dbReference type="Proteomes" id="UP000267469">
    <property type="component" value="Unassembled WGS sequence"/>
</dbReference>
<dbReference type="OrthoDB" id="9790012at2"/>
<dbReference type="PANTHER" id="PTHR39328:SF1">
    <property type="entry name" value="BLL2871 PROTEIN"/>
    <property type="match status" value="1"/>
</dbReference>
<accession>A0A3N0EJM3</accession>
<feature type="chain" id="PRO_5018288975" evidence="1">
    <location>
        <begin position="23"/>
        <end position="236"/>
    </location>
</feature>
<protein>
    <submittedName>
        <fullName evidence="2">DUF1028 domain-containing protein</fullName>
    </submittedName>
</protein>
<dbReference type="AlphaFoldDB" id="A0A3N0EJM3"/>
<organism evidence="2 3">
    <name type="scientific">Sinomicrobium pectinilyticum</name>
    <dbReference type="NCBI Taxonomy" id="1084421"/>
    <lineage>
        <taxon>Bacteria</taxon>
        <taxon>Pseudomonadati</taxon>
        <taxon>Bacteroidota</taxon>
        <taxon>Flavobacteriia</taxon>
        <taxon>Flavobacteriales</taxon>
        <taxon>Flavobacteriaceae</taxon>
        <taxon>Sinomicrobium</taxon>
    </lineage>
</organism>
<dbReference type="SUPFAM" id="SSF56235">
    <property type="entry name" value="N-terminal nucleophile aminohydrolases (Ntn hydrolases)"/>
    <property type="match status" value="1"/>
</dbReference>
<keyword evidence="1" id="KW-0732">Signal</keyword>
<feature type="signal peptide" evidence="1">
    <location>
        <begin position="1"/>
        <end position="22"/>
    </location>
</feature>
<dbReference type="RefSeq" id="WP_123215722.1">
    <property type="nucleotide sequence ID" value="NZ_RJTM01000064.1"/>
</dbReference>
<sequence>MNKTRITLLIILAVLFSTHCHATWSIIAVDQRTGEIGIAGASCTFDVSGIASIVPGKGAIVVQAGSDYFARMKGVELMHQGKGPEEILTAMKDEKFNPERQQYGVILLNTDTSPLVYSGAEIQDWNGEKVGNDFAVMGNILPGEQVVLNAYKAFNENRDKPLAERLMLALKAGEEAGGDKRCETQYARSAFIMVYKPQDGAILKLAVQGIEKGGKPAVTLLNQQFAFWRKEEGDKE</sequence>
<reference evidence="2 3" key="1">
    <citation type="submission" date="2018-10" db="EMBL/GenBank/DDBJ databases">
        <title>Sinomicrobium pectinilyticum sp. nov., a pectinase-producing bacterium isolated from alkaline and saline soil, and emended description of the genus Sinomicrobium.</title>
        <authorList>
            <person name="Cheng B."/>
            <person name="Li C."/>
            <person name="Lai Q."/>
            <person name="Du M."/>
            <person name="Shao Z."/>
            <person name="Xu P."/>
            <person name="Yang C."/>
        </authorList>
    </citation>
    <scope>NUCLEOTIDE SEQUENCE [LARGE SCALE GENOMIC DNA]</scope>
    <source>
        <strain evidence="2 3">5DNS001</strain>
    </source>
</reference>